<accession>A0A2N5XRY6</accession>
<sequence length="259" mass="28762">MNMNEKTFHLVLQAKGGIGKSLTASILAQYFLNHGDSVTAIDGDPSSPTISAIPGLNAVALQIVDQDEINPRRFDEMMETVIEAEEGAQIVCDIGASSYIAFVSYLAQNHAIELLQDSDIRVLIHSPICGGQAFEETLNGLAAMIDLFVTAEFVVWENEFFGPVSRNGLAFRESKFYLRYADRIVQFLSHPRVHQATFGEDMREMMQRKLTFDAAIASPDFNIMARQRLKQIWTAHCKQLDGSILSVDDTVEAVEEAAQ</sequence>
<dbReference type="AlphaFoldDB" id="A0A2N5XRY6"/>
<evidence type="ECO:0000313" key="2">
    <source>
        <dbReference type="EMBL" id="PLW77178.1"/>
    </source>
</evidence>
<dbReference type="OrthoDB" id="69313at2"/>
<feature type="domain" description="CobQ/CobB/MinD/ParA nucleotide binding" evidence="1">
    <location>
        <begin position="12"/>
        <end position="104"/>
    </location>
</feature>
<gene>
    <name evidence="2" type="ORF">C0081_10925</name>
</gene>
<comment type="caution">
    <text evidence="2">The sequence shown here is derived from an EMBL/GenBank/DDBJ whole genome shotgun (WGS) entry which is preliminary data.</text>
</comment>
<keyword evidence="3" id="KW-1185">Reference proteome</keyword>
<reference evidence="2 3" key="1">
    <citation type="submission" date="2018-01" db="EMBL/GenBank/DDBJ databases">
        <title>The draft genome sequence of Cohaesibacter sp. H1304.</title>
        <authorList>
            <person name="Wang N.-N."/>
            <person name="Du Z.-J."/>
        </authorList>
    </citation>
    <scope>NUCLEOTIDE SEQUENCE [LARGE SCALE GENOMIC DNA]</scope>
    <source>
        <strain evidence="2 3">H1304</strain>
    </source>
</reference>
<dbReference type="Pfam" id="PF01656">
    <property type="entry name" value="CbiA"/>
    <property type="match status" value="1"/>
</dbReference>
<dbReference type="InterPro" id="IPR002586">
    <property type="entry name" value="CobQ/CobB/MinD/ParA_Nub-bd_dom"/>
</dbReference>
<evidence type="ECO:0000313" key="3">
    <source>
        <dbReference type="Proteomes" id="UP000234881"/>
    </source>
</evidence>
<dbReference type="Proteomes" id="UP000234881">
    <property type="component" value="Unassembled WGS sequence"/>
</dbReference>
<dbReference type="InterPro" id="IPR027417">
    <property type="entry name" value="P-loop_NTPase"/>
</dbReference>
<organism evidence="2 3">
    <name type="scientific">Cohaesibacter celericrescens</name>
    <dbReference type="NCBI Taxonomy" id="2067669"/>
    <lineage>
        <taxon>Bacteria</taxon>
        <taxon>Pseudomonadati</taxon>
        <taxon>Pseudomonadota</taxon>
        <taxon>Alphaproteobacteria</taxon>
        <taxon>Hyphomicrobiales</taxon>
        <taxon>Cohaesibacteraceae</taxon>
    </lineage>
</organism>
<dbReference type="Gene3D" id="3.40.50.300">
    <property type="entry name" value="P-loop containing nucleotide triphosphate hydrolases"/>
    <property type="match status" value="1"/>
</dbReference>
<protein>
    <submittedName>
        <fullName evidence="2">Conjugal transfer protein TraL</fullName>
    </submittedName>
</protein>
<dbReference type="EMBL" id="PKUQ01000019">
    <property type="protein sequence ID" value="PLW77178.1"/>
    <property type="molecule type" value="Genomic_DNA"/>
</dbReference>
<evidence type="ECO:0000259" key="1">
    <source>
        <dbReference type="Pfam" id="PF01656"/>
    </source>
</evidence>
<name>A0A2N5XRY6_9HYPH</name>
<proteinExistence type="predicted"/>
<dbReference type="SUPFAM" id="SSF52540">
    <property type="entry name" value="P-loop containing nucleoside triphosphate hydrolases"/>
    <property type="match status" value="1"/>
</dbReference>